<gene>
    <name evidence="2" type="ORF">I532_17948</name>
</gene>
<proteinExistence type="predicted"/>
<accession>M8DWR9</accession>
<dbReference type="Proteomes" id="UP000012081">
    <property type="component" value="Unassembled WGS sequence"/>
</dbReference>
<dbReference type="AlphaFoldDB" id="M8DWR9"/>
<feature type="region of interest" description="Disordered" evidence="1">
    <location>
        <begin position="1"/>
        <end position="23"/>
    </location>
</feature>
<sequence length="63" mass="7373">MMVSNQTDGRYNNAQAKGEDKQEGEFFYFDLSDEHHEKLLEKELKEGHENPLGPLEEVTKVEY</sequence>
<protein>
    <submittedName>
        <fullName evidence="2">Uncharacterized protein</fullName>
    </submittedName>
</protein>
<evidence type="ECO:0000256" key="1">
    <source>
        <dbReference type="SAM" id="MobiDB-lite"/>
    </source>
</evidence>
<feature type="compositionally biased region" description="Polar residues" evidence="1">
    <location>
        <begin position="1"/>
        <end position="15"/>
    </location>
</feature>
<name>M8DWR9_9BACL</name>
<dbReference type="STRING" id="1300222.I532_17948"/>
<dbReference type="PATRIC" id="fig|1300222.3.peg.3766"/>
<keyword evidence="3" id="KW-1185">Reference proteome</keyword>
<evidence type="ECO:0000313" key="3">
    <source>
        <dbReference type="Proteomes" id="UP000012081"/>
    </source>
</evidence>
<reference evidence="2 3" key="1">
    <citation type="submission" date="2013-03" db="EMBL/GenBank/DDBJ databases">
        <title>Assembly of a new bacterial strain Brevibacillus borstelensis AK1.</title>
        <authorList>
            <person name="Rajan I."/>
            <person name="PoliReddy D."/>
            <person name="Sugumar T."/>
            <person name="Rathinam K."/>
            <person name="Alqarawi S."/>
            <person name="Khalil A.B."/>
            <person name="Sivakumar N."/>
        </authorList>
    </citation>
    <scope>NUCLEOTIDE SEQUENCE [LARGE SCALE GENOMIC DNA]</scope>
    <source>
        <strain evidence="2 3">AK1</strain>
    </source>
</reference>
<dbReference type="EMBL" id="APBN01000008">
    <property type="protein sequence ID" value="EMT51461.1"/>
    <property type="molecule type" value="Genomic_DNA"/>
</dbReference>
<feature type="region of interest" description="Disordered" evidence="1">
    <location>
        <begin position="44"/>
        <end position="63"/>
    </location>
</feature>
<comment type="caution">
    <text evidence="2">The sequence shown here is derived from an EMBL/GenBank/DDBJ whole genome shotgun (WGS) entry which is preliminary data.</text>
</comment>
<evidence type="ECO:0000313" key="2">
    <source>
        <dbReference type="EMBL" id="EMT51461.1"/>
    </source>
</evidence>
<organism evidence="2 3">
    <name type="scientific">Brevibacillus borstelensis AK1</name>
    <dbReference type="NCBI Taxonomy" id="1300222"/>
    <lineage>
        <taxon>Bacteria</taxon>
        <taxon>Bacillati</taxon>
        <taxon>Bacillota</taxon>
        <taxon>Bacilli</taxon>
        <taxon>Bacillales</taxon>
        <taxon>Paenibacillaceae</taxon>
        <taxon>Brevibacillus</taxon>
    </lineage>
</organism>